<proteinExistence type="predicted"/>
<dbReference type="Gene3D" id="3.30.70.1290">
    <property type="entry name" value="Transposase IS200-like"/>
    <property type="match status" value="1"/>
</dbReference>
<dbReference type="GO" id="GO:0043565">
    <property type="term" value="F:sequence-specific DNA binding"/>
    <property type="evidence" value="ECO:0007669"/>
    <property type="project" value="TreeGrafter"/>
</dbReference>
<organism evidence="1 2">
    <name type="scientific">Pontiella desulfatans</name>
    <dbReference type="NCBI Taxonomy" id="2750659"/>
    <lineage>
        <taxon>Bacteria</taxon>
        <taxon>Pseudomonadati</taxon>
        <taxon>Kiritimatiellota</taxon>
        <taxon>Kiritimatiellia</taxon>
        <taxon>Kiritimatiellales</taxon>
        <taxon>Pontiellaceae</taxon>
        <taxon>Pontiella</taxon>
    </lineage>
</organism>
<dbReference type="PANTHER" id="PTHR36966">
    <property type="entry name" value="REP-ASSOCIATED TYROSINE TRANSPOSASE"/>
    <property type="match status" value="1"/>
</dbReference>
<dbReference type="SUPFAM" id="SSF143422">
    <property type="entry name" value="Transposase IS200-like"/>
    <property type="match status" value="1"/>
</dbReference>
<evidence type="ECO:0008006" key="3">
    <source>
        <dbReference type="Google" id="ProtNLM"/>
    </source>
</evidence>
<dbReference type="AlphaFoldDB" id="A0A6C2U197"/>
<dbReference type="PANTHER" id="PTHR36966:SF1">
    <property type="entry name" value="REP-ASSOCIATED TYROSINE TRANSPOSASE"/>
    <property type="match status" value="1"/>
</dbReference>
<evidence type="ECO:0000313" key="2">
    <source>
        <dbReference type="Proteomes" id="UP000366872"/>
    </source>
</evidence>
<accession>A0A6C2U197</accession>
<dbReference type="GO" id="GO:0006313">
    <property type="term" value="P:DNA transposition"/>
    <property type="evidence" value="ECO:0007669"/>
    <property type="project" value="InterPro"/>
</dbReference>
<dbReference type="Proteomes" id="UP000366872">
    <property type="component" value="Unassembled WGS sequence"/>
</dbReference>
<name>A0A6C2U197_PONDE</name>
<protein>
    <recommendedName>
        <fullName evidence="3">Transposase IS200-like domain-containing protein</fullName>
    </recommendedName>
</protein>
<dbReference type="RefSeq" id="WP_136079141.1">
    <property type="nucleotide sequence ID" value="NZ_CAAHFG010000001.1"/>
</dbReference>
<dbReference type="InterPro" id="IPR036515">
    <property type="entry name" value="Transposase_17_sf"/>
</dbReference>
<dbReference type="EMBL" id="CAAHFG010000001">
    <property type="protein sequence ID" value="VGO13579.1"/>
    <property type="molecule type" value="Genomic_DNA"/>
</dbReference>
<reference evidence="1 2" key="1">
    <citation type="submission" date="2019-04" db="EMBL/GenBank/DDBJ databases">
        <authorList>
            <person name="Van Vliet M D."/>
        </authorList>
    </citation>
    <scope>NUCLEOTIDE SEQUENCE [LARGE SCALE GENOMIC DNA]</scope>
    <source>
        <strain evidence="1 2">F1</strain>
    </source>
</reference>
<gene>
    <name evidence="1" type="ORF">PDESU_02136</name>
</gene>
<keyword evidence="2" id="KW-1185">Reference proteome</keyword>
<dbReference type="InterPro" id="IPR052715">
    <property type="entry name" value="RAYT_transposase"/>
</dbReference>
<dbReference type="GO" id="GO:0004803">
    <property type="term" value="F:transposase activity"/>
    <property type="evidence" value="ECO:0007669"/>
    <property type="project" value="InterPro"/>
</dbReference>
<evidence type="ECO:0000313" key="1">
    <source>
        <dbReference type="EMBL" id="VGO13579.1"/>
    </source>
</evidence>
<sequence>MYTWRKLNKEQQSELLQFREQLSRPMHSPPHFKCDSPTRFHLSGACYEHKPIIGYSYERMLSFSSQLISFFEENADEIYAWCVLPNHWHILALTADLKGLTKKLGVLHGKASFQWNREEKLQGRTCWSKCADRRIRSKAHFYAACNYIHNNPVKHGYVKKWQEWEFSSAGAFVETLGRETCLELWETYPVLDMGEKWD</sequence>